<dbReference type="PROSITE" id="PS50181">
    <property type="entry name" value="FBOX"/>
    <property type="match status" value="1"/>
</dbReference>
<dbReference type="InterPro" id="IPR053197">
    <property type="entry name" value="F-box_SCFL_complex_component"/>
</dbReference>
<accession>A0AB40D080</accession>
<organism evidence="2 3">
    <name type="scientific">Dioscorea cayennensis subsp. rotundata</name>
    <name type="common">White Guinea yam</name>
    <name type="synonym">Dioscorea rotundata</name>
    <dbReference type="NCBI Taxonomy" id="55577"/>
    <lineage>
        <taxon>Eukaryota</taxon>
        <taxon>Viridiplantae</taxon>
        <taxon>Streptophyta</taxon>
        <taxon>Embryophyta</taxon>
        <taxon>Tracheophyta</taxon>
        <taxon>Spermatophyta</taxon>
        <taxon>Magnoliopsida</taxon>
        <taxon>Liliopsida</taxon>
        <taxon>Dioscoreales</taxon>
        <taxon>Dioscoreaceae</taxon>
        <taxon>Dioscorea</taxon>
    </lineage>
</organism>
<gene>
    <name evidence="3" type="primary">LOC120282787</name>
</gene>
<name>A0AB40D080_DIOCR</name>
<keyword evidence="2" id="KW-1185">Reference proteome</keyword>
<evidence type="ECO:0000259" key="1">
    <source>
        <dbReference type="PROSITE" id="PS50181"/>
    </source>
</evidence>
<dbReference type="SUPFAM" id="SSF81383">
    <property type="entry name" value="F-box domain"/>
    <property type="match status" value="1"/>
</dbReference>
<evidence type="ECO:0000313" key="2">
    <source>
        <dbReference type="Proteomes" id="UP001515500"/>
    </source>
</evidence>
<dbReference type="Proteomes" id="UP001515500">
    <property type="component" value="Chromosome 3"/>
</dbReference>
<dbReference type="PANTHER" id="PTHR34223">
    <property type="entry name" value="OS11G0201299 PROTEIN"/>
    <property type="match status" value="1"/>
</dbReference>
<protein>
    <submittedName>
        <fullName evidence="3">F-box/FBD/LRR-repeat protein At5g53840-like isoform X1</fullName>
    </submittedName>
</protein>
<dbReference type="InterPro" id="IPR036047">
    <property type="entry name" value="F-box-like_dom_sf"/>
</dbReference>
<dbReference type="AlphaFoldDB" id="A0AB40D080"/>
<dbReference type="Gene3D" id="1.20.1280.50">
    <property type="match status" value="1"/>
</dbReference>
<dbReference type="InterPro" id="IPR001810">
    <property type="entry name" value="F-box_dom"/>
</dbReference>
<sequence>MVMERPWKRQSLSLNLDEFGRDTDMIRIDRISKLPDAFLLQILSFLQMPDVMQMCCVLTRWNHLWNSALCIDFTKAKIRTTTKFIRAVNKARNQCEGLQIREFQACVEPDLCPINSVGYWIAVTSQGWSASCKISSILKSSFSLLLQMLKILKLSLKVYWKMKALMKQFTGNRMNILLMVCLRTSEIHGILGGICFSAFYHF</sequence>
<dbReference type="GeneID" id="120282787"/>
<dbReference type="RefSeq" id="XP_039145570.1">
    <property type="nucleotide sequence ID" value="XM_039289636.1"/>
</dbReference>
<evidence type="ECO:0000313" key="3">
    <source>
        <dbReference type="RefSeq" id="XP_039145570.1"/>
    </source>
</evidence>
<proteinExistence type="predicted"/>
<reference evidence="3" key="1">
    <citation type="submission" date="2025-08" db="UniProtKB">
        <authorList>
            <consortium name="RefSeq"/>
        </authorList>
    </citation>
    <scope>IDENTIFICATION</scope>
</reference>
<feature type="domain" description="F-box" evidence="1">
    <location>
        <begin position="28"/>
        <end position="76"/>
    </location>
</feature>